<dbReference type="Pfam" id="PF07647">
    <property type="entry name" value="SAM_2"/>
    <property type="match status" value="1"/>
</dbReference>
<dbReference type="Pfam" id="PF00536">
    <property type="entry name" value="SAM_1"/>
    <property type="match status" value="2"/>
</dbReference>
<dbReference type="Gene3D" id="1.10.150.50">
    <property type="entry name" value="Transcription Factor, Ets-1"/>
    <property type="match status" value="3"/>
</dbReference>
<feature type="compositionally biased region" description="Polar residues" evidence="1">
    <location>
        <begin position="655"/>
        <end position="664"/>
    </location>
</feature>
<sequence>MAAVKTGTDPKRRDDFLDTMEEEMRRVSEHLERRERRLGLKSRRSNAGEIINGYSFSEGSGAEAGARRRRINHYPRTWKRNEEEERSWTSSPDTRSPSPGPRSAPPDSSPPPRFSEQLPLTSSASSESGSPGTRSTPERWASQRNGRRSGSSGEDVKTAEEPRKYYVTTGNRDRRSTSGSPLRSPPPVAPKPKSRNSPGPHRPRAGSAPPPHRPSLIVSTARERREEKEKVEETAAAVEESAELLESGPTPVPIEISEQLNSPSLTPEPSEPLLVVHQTTRELSGTPESGCSTLSPTPISSLEVSETRRKEAASPGIIEISGHFSFGKKRTMERRSEEGEGREGGLESVVEEEEELKEEVESALLEAMMEGEEEEGECVKEETHLERSTDSLTETAEELAPWGSNDDITLENQTPQEPGRELTLDPQGLEVKTLPLMSPARGQKVSPGQQRRNQELALAVKELQLQLREKEEEMGRQRRTAEREAREREEQVDRLEREAQRWEKEKWELLKRARDGAERALHLQTQLGVKETQLRSLQADLGRTRDEMMSVKSANTSLRALLSELRAPKPTKEVGVQASLGPGTLRRNTSMELAVQELPRPSSSDMERGVDFRASTTNLDRGVNHRISNCSAMSEGWSMTQGAWDRSSERWGREQSVTSVTSSVYERGSREGTPTQSPNSSQRGKKKKRGPLFGKLRKSAGKRGSTPTILDGVDMSQSSLVQGHGQAPIAFPYHTRVAVETQEHWRVLQEAKRVPFNLWNGSTIVAWVSTGLGMSQYVSAVREHITTGNALLALSDSDMDKKLGVSNPLHRRKLRLAIEECRRPDRVRYPLAGRIDCGWLAEVWISDIGLPQHSDLITTHLVDGRVLESLTKDDLKKYFKFKKFEVMSFLSGVELLRMHDYNREMIEEVRASQQRRSSPQNPLYWTNRDVGDWIRDIQLVDYATNLLQTGVHGAMLFLEKDKFSSDQLGQVLQLPSGKHVARKHLAQQMARLFRDEGTENLYMSQQNSMISFQSNMGGNSPLSPPFSGSLYRAGSSPSLNQTGSPTERLSLEDRIRHSLRESALRSVMLSPRTPSPSSSPTSQFSHPPSPHLPSAPSPLTQTKASSTTV</sequence>
<feature type="compositionally biased region" description="Polar residues" evidence="1">
    <location>
        <begin position="1012"/>
        <end position="1021"/>
    </location>
</feature>
<feature type="region of interest" description="Disordered" evidence="1">
    <location>
        <begin position="646"/>
        <end position="709"/>
    </location>
</feature>
<dbReference type="EMBL" id="CASHTH010002055">
    <property type="protein sequence ID" value="CAI8024131.1"/>
    <property type="molecule type" value="Genomic_DNA"/>
</dbReference>
<feature type="compositionally biased region" description="Pro residues" evidence="1">
    <location>
        <begin position="1087"/>
        <end position="1096"/>
    </location>
</feature>
<dbReference type="AlphaFoldDB" id="A0AA35WP84"/>
<feature type="compositionally biased region" description="Polar residues" evidence="1">
    <location>
        <begin position="1035"/>
        <end position="1047"/>
    </location>
</feature>
<proteinExistence type="predicted"/>
<dbReference type="Pfam" id="PF25986">
    <property type="entry name" value="Kazrin"/>
    <property type="match status" value="1"/>
</dbReference>
<feature type="compositionally biased region" description="Basic and acidic residues" evidence="1">
    <location>
        <begin position="377"/>
        <end position="389"/>
    </location>
</feature>
<feature type="compositionally biased region" description="Pro residues" evidence="1">
    <location>
        <begin position="98"/>
        <end position="113"/>
    </location>
</feature>
<dbReference type="PANTHER" id="PTHR12776:SF1">
    <property type="entry name" value="KAZRIN"/>
    <property type="match status" value="1"/>
</dbReference>
<dbReference type="SMART" id="SM00454">
    <property type="entry name" value="SAM"/>
    <property type="match status" value="3"/>
</dbReference>
<evidence type="ECO:0000259" key="2">
    <source>
        <dbReference type="PROSITE" id="PS50105"/>
    </source>
</evidence>
<dbReference type="InterPro" id="IPR013761">
    <property type="entry name" value="SAM/pointed_sf"/>
</dbReference>
<dbReference type="PANTHER" id="PTHR12776">
    <property type="entry name" value="KAZRIN-RELATED"/>
    <property type="match status" value="1"/>
</dbReference>
<feature type="domain" description="SAM" evidence="2">
    <location>
        <begin position="759"/>
        <end position="824"/>
    </location>
</feature>
<feature type="compositionally biased region" description="Polar residues" evidence="1">
    <location>
        <begin position="406"/>
        <end position="416"/>
    </location>
</feature>
<feature type="compositionally biased region" description="Basic and acidic residues" evidence="1">
    <location>
        <begin position="154"/>
        <end position="164"/>
    </location>
</feature>
<protein>
    <submittedName>
        <fullName evidence="3">Kazrin-A</fullName>
    </submittedName>
</protein>
<feature type="region of interest" description="Disordered" evidence="1">
    <location>
        <begin position="1012"/>
        <end position="1109"/>
    </location>
</feature>
<dbReference type="InterPro" id="IPR001660">
    <property type="entry name" value="SAM"/>
</dbReference>
<gene>
    <name evidence="3" type="ORF">GBAR_LOCUS14043</name>
</gene>
<feature type="compositionally biased region" description="Basic residues" evidence="1">
    <location>
        <begin position="683"/>
        <end position="701"/>
    </location>
</feature>
<dbReference type="PROSITE" id="PS50105">
    <property type="entry name" value="SAM_DOMAIN"/>
    <property type="match status" value="1"/>
</dbReference>
<dbReference type="SUPFAM" id="SSF47769">
    <property type="entry name" value="SAM/Pointed domain"/>
    <property type="match status" value="3"/>
</dbReference>
<feature type="compositionally biased region" description="Basic and acidic residues" evidence="1">
    <location>
        <begin position="221"/>
        <end position="233"/>
    </location>
</feature>
<feature type="compositionally biased region" description="Polar residues" evidence="1">
    <location>
        <begin position="277"/>
        <end position="304"/>
    </location>
</feature>
<organism evidence="3 4">
    <name type="scientific">Geodia barretti</name>
    <name type="common">Barrett's horny sponge</name>
    <dbReference type="NCBI Taxonomy" id="519541"/>
    <lineage>
        <taxon>Eukaryota</taxon>
        <taxon>Metazoa</taxon>
        <taxon>Porifera</taxon>
        <taxon>Demospongiae</taxon>
        <taxon>Heteroscleromorpha</taxon>
        <taxon>Tetractinellida</taxon>
        <taxon>Astrophorina</taxon>
        <taxon>Geodiidae</taxon>
        <taxon>Geodia</taxon>
    </lineage>
</organism>
<feature type="compositionally biased region" description="Low complexity" evidence="1">
    <location>
        <begin position="1070"/>
        <end position="1086"/>
    </location>
</feature>
<feature type="compositionally biased region" description="Acidic residues" evidence="1">
    <location>
        <begin position="349"/>
        <end position="358"/>
    </location>
</feature>
<comment type="caution">
    <text evidence="3">The sequence shown here is derived from an EMBL/GenBank/DDBJ whole genome shotgun (WGS) entry which is preliminary data.</text>
</comment>
<feature type="compositionally biased region" description="Low complexity" evidence="1">
    <location>
        <begin position="119"/>
        <end position="135"/>
    </location>
</feature>
<evidence type="ECO:0000313" key="4">
    <source>
        <dbReference type="Proteomes" id="UP001174909"/>
    </source>
</evidence>
<name>A0AA35WP84_GEOBA</name>
<evidence type="ECO:0000256" key="1">
    <source>
        <dbReference type="SAM" id="MobiDB-lite"/>
    </source>
</evidence>
<feature type="compositionally biased region" description="Polar residues" evidence="1">
    <location>
        <begin position="672"/>
        <end position="682"/>
    </location>
</feature>
<accession>A0AA35WP84</accession>
<feature type="region of interest" description="Disordered" evidence="1">
    <location>
        <begin position="470"/>
        <end position="496"/>
    </location>
</feature>
<dbReference type="InterPro" id="IPR059089">
    <property type="entry name" value="Kazrin_N"/>
</dbReference>
<feature type="compositionally biased region" description="Basic and acidic residues" evidence="1">
    <location>
        <begin position="333"/>
        <end position="345"/>
    </location>
</feature>
<feature type="compositionally biased region" description="Basic residues" evidence="1">
    <location>
        <begin position="67"/>
        <end position="78"/>
    </location>
</feature>
<feature type="region of interest" description="Disordered" evidence="1">
    <location>
        <begin position="1"/>
        <end position="426"/>
    </location>
</feature>
<dbReference type="InterPro" id="IPR037614">
    <property type="entry name" value="Kazrin"/>
</dbReference>
<reference evidence="3" key="1">
    <citation type="submission" date="2023-03" db="EMBL/GenBank/DDBJ databases">
        <authorList>
            <person name="Steffen K."/>
            <person name="Cardenas P."/>
        </authorList>
    </citation>
    <scope>NUCLEOTIDE SEQUENCE</scope>
</reference>
<feature type="compositionally biased region" description="Polar residues" evidence="1">
    <location>
        <begin position="1100"/>
        <end position="1109"/>
    </location>
</feature>
<feature type="compositionally biased region" description="Basic and acidic residues" evidence="1">
    <location>
        <begin position="1049"/>
        <end position="1063"/>
    </location>
</feature>
<feature type="compositionally biased region" description="Low complexity" evidence="1">
    <location>
        <begin position="260"/>
        <end position="274"/>
    </location>
</feature>
<feature type="compositionally biased region" description="Basic and acidic residues" evidence="1">
    <location>
        <begin position="8"/>
        <end position="38"/>
    </location>
</feature>
<evidence type="ECO:0000313" key="3">
    <source>
        <dbReference type="EMBL" id="CAI8024131.1"/>
    </source>
</evidence>
<dbReference type="Proteomes" id="UP001174909">
    <property type="component" value="Unassembled WGS sequence"/>
</dbReference>
<keyword evidence="4" id="KW-1185">Reference proteome</keyword>